<dbReference type="OMA" id="RIFKHEV"/>
<evidence type="ECO:0000313" key="2">
    <source>
        <dbReference type="EMBL" id="CBN76960.1"/>
    </source>
</evidence>
<dbReference type="Pfam" id="PF10184">
    <property type="entry name" value="DUF2358"/>
    <property type="match status" value="1"/>
</dbReference>
<dbReference type="OrthoDB" id="44820at2759"/>
<feature type="compositionally biased region" description="Basic residues" evidence="1">
    <location>
        <begin position="281"/>
        <end position="292"/>
    </location>
</feature>
<gene>
    <name evidence="2" type="ORF">Esi_0024_0112</name>
</gene>
<proteinExistence type="predicted"/>
<dbReference type="Proteomes" id="UP000002630">
    <property type="component" value="Linkage Group LG15"/>
</dbReference>
<accession>D8LJ76</accession>
<feature type="compositionally biased region" description="Basic and acidic residues" evidence="1">
    <location>
        <begin position="258"/>
        <end position="280"/>
    </location>
</feature>
<dbReference type="SUPFAM" id="SSF54427">
    <property type="entry name" value="NTF2-like"/>
    <property type="match status" value="1"/>
</dbReference>
<dbReference type="PANTHER" id="PTHR31094:SF2">
    <property type="entry name" value="RIKEN CDNA 2310061I04 GENE"/>
    <property type="match status" value="1"/>
</dbReference>
<dbReference type="InParanoid" id="D8LJ76"/>
<protein>
    <submittedName>
        <fullName evidence="2">Uncharacterized protein</fullName>
    </submittedName>
</protein>
<organism evidence="2 3">
    <name type="scientific">Ectocarpus siliculosus</name>
    <name type="common">Brown alga</name>
    <name type="synonym">Conferva siliculosa</name>
    <dbReference type="NCBI Taxonomy" id="2880"/>
    <lineage>
        <taxon>Eukaryota</taxon>
        <taxon>Sar</taxon>
        <taxon>Stramenopiles</taxon>
        <taxon>Ochrophyta</taxon>
        <taxon>PX clade</taxon>
        <taxon>Phaeophyceae</taxon>
        <taxon>Ectocarpales</taxon>
        <taxon>Ectocarpaceae</taxon>
        <taxon>Ectocarpus</taxon>
    </lineage>
</organism>
<name>D8LJ76_ECTSI</name>
<evidence type="ECO:0000256" key="1">
    <source>
        <dbReference type="SAM" id="MobiDB-lite"/>
    </source>
</evidence>
<feature type="region of interest" description="Disordered" evidence="1">
    <location>
        <begin position="237"/>
        <end position="292"/>
    </location>
</feature>
<keyword evidence="3" id="KW-1185">Reference proteome</keyword>
<dbReference type="AlphaFoldDB" id="D8LJ76"/>
<dbReference type="InterPro" id="IPR018790">
    <property type="entry name" value="DUF2358"/>
</dbReference>
<evidence type="ECO:0000313" key="3">
    <source>
        <dbReference type="Proteomes" id="UP000002630"/>
    </source>
</evidence>
<dbReference type="PANTHER" id="PTHR31094">
    <property type="entry name" value="RIKEN CDNA 2310061I04 GENE"/>
    <property type="match status" value="1"/>
</dbReference>
<sequence>MPAGEIYEGEKNEKEKREQTEFNTNLGKVIDTLREDYATMLDEPLNFEIYTPDLQLRDPSGVVLTGLPAYKRMFGTFRFVRKTLVHDVSTVFRLSYDGSRQQVRITWHLVLDATPMVVRPVHLDGTSVYGLSTEGLVRRHDVETIIVNGTPVKPPFAQAWMQLPSWVTQGRSGGVAGAPGMISVSSSSGDVWGGMDDFNRSGRRRSGGNFERRIPVDLSGTAMAFQGLAGVRAASITRRKKESGNGGGASSSPPDGRGGSDQDKDDTSSRGDTTNDERNLARNKKKKKKKKGMWPIDYKGPLACETSFDCTGGYVCCDLVVVKICCSNGVMQRKPGDLIPSLIPIPGRGRTELDQCQRQLAPQ</sequence>
<reference evidence="2 3" key="1">
    <citation type="journal article" date="2010" name="Nature">
        <title>The Ectocarpus genome and the independent evolution of multicellularity in brown algae.</title>
        <authorList>
            <person name="Cock J.M."/>
            <person name="Sterck L."/>
            <person name="Rouze P."/>
            <person name="Scornet D."/>
            <person name="Allen A.E."/>
            <person name="Amoutzias G."/>
            <person name="Anthouard V."/>
            <person name="Artiguenave F."/>
            <person name="Aury J.M."/>
            <person name="Badger J.H."/>
            <person name="Beszteri B."/>
            <person name="Billiau K."/>
            <person name="Bonnet E."/>
            <person name="Bothwell J.H."/>
            <person name="Bowler C."/>
            <person name="Boyen C."/>
            <person name="Brownlee C."/>
            <person name="Carrano C.J."/>
            <person name="Charrier B."/>
            <person name="Cho G.Y."/>
            <person name="Coelho S.M."/>
            <person name="Collen J."/>
            <person name="Corre E."/>
            <person name="Da Silva C."/>
            <person name="Delage L."/>
            <person name="Delaroque N."/>
            <person name="Dittami S.M."/>
            <person name="Doulbeau S."/>
            <person name="Elias M."/>
            <person name="Farnham G."/>
            <person name="Gachon C.M."/>
            <person name="Gschloessl B."/>
            <person name="Heesch S."/>
            <person name="Jabbari K."/>
            <person name="Jubin C."/>
            <person name="Kawai H."/>
            <person name="Kimura K."/>
            <person name="Kloareg B."/>
            <person name="Kupper F.C."/>
            <person name="Lang D."/>
            <person name="Le Bail A."/>
            <person name="Leblanc C."/>
            <person name="Lerouge P."/>
            <person name="Lohr M."/>
            <person name="Lopez P.J."/>
            <person name="Martens C."/>
            <person name="Maumus F."/>
            <person name="Michel G."/>
            <person name="Miranda-Saavedra D."/>
            <person name="Morales J."/>
            <person name="Moreau H."/>
            <person name="Motomura T."/>
            <person name="Nagasato C."/>
            <person name="Napoli C.A."/>
            <person name="Nelson D.R."/>
            <person name="Nyvall-Collen P."/>
            <person name="Peters A.F."/>
            <person name="Pommier C."/>
            <person name="Potin P."/>
            <person name="Poulain J."/>
            <person name="Quesneville H."/>
            <person name="Read B."/>
            <person name="Rensing S.A."/>
            <person name="Ritter A."/>
            <person name="Rousvoal S."/>
            <person name="Samanta M."/>
            <person name="Samson G."/>
            <person name="Schroeder D.C."/>
            <person name="Segurens B."/>
            <person name="Strittmatter M."/>
            <person name="Tonon T."/>
            <person name="Tregear J.W."/>
            <person name="Valentin K."/>
            <person name="von Dassow P."/>
            <person name="Yamagishi T."/>
            <person name="Van de Peer Y."/>
            <person name="Wincker P."/>
        </authorList>
    </citation>
    <scope>NUCLEOTIDE SEQUENCE [LARGE SCALE GENOMIC DNA]</scope>
    <source>
        <strain evidence="3">Ec32 / CCAP1310/4</strain>
    </source>
</reference>
<dbReference type="EMBL" id="FN649740">
    <property type="protein sequence ID" value="CBN76960.1"/>
    <property type="molecule type" value="Genomic_DNA"/>
</dbReference>
<dbReference type="EMBL" id="FN648420">
    <property type="protein sequence ID" value="CBN76960.1"/>
    <property type="molecule type" value="Genomic_DNA"/>
</dbReference>
<dbReference type="InterPro" id="IPR032710">
    <property type="entry name" value="NTF2-like_dom_sf"/>
</dbReference>
<dbReference type="eggNOG" id="ENOG502S4H3">
    <property type="taxonomic scope" value="Eukaryota"/>
</dbReference>